<reference evidence="2 3" key="1">
    <citation type="journal article" date="2014" name="Genome Announc.">
        <title>Trypanosoma cruzi Clone Dm28c Draft Genome Sequence.</title>
        <authorList>
            <person name="Grisard E.C."/>
            <person name="Teixeira S.M."/>
            <person name="de Almeida L.G."/>
            <person name="Stoco P.H."/>
            <person name="Gerber A.L."/>
            <person name="Talavera-Lopez C."/>
            <person name="Lima O.C."/>
            <person name="Andersson B."/>
            <person name="de Vasconcelos A.T."/>
        </authorList>
    </citation>
    <scope>NUCLEOTIDE SEQUENCE [LARGE SCALE GENOMIC DNA]</scope>
    <source>
        <strain evidence="2 3">Dm28c</strain>
    </source>
</reference>
<accession>V5BV13</accession>
<feature type="region of interest" description="Disordered" evidence="1">
    <location>
        <begin position="204"/>
        <end position="255"/>
    </location>
</feature>
<sequence length="646" mass="74137">MMREYPCATFSLVYLQSCFRFCFLFSIEPHYRNRYRERERERERETKNGKGCFVPVDSSFCLISSYPIPLEVGSSHVICGIPFLFFLCFLLSCRRRIFLFWFVFWVFGGRAEKNMSSVSRAPWRRLLFLFISTLFCALRSPAMADTVTLTDPTTGEVVLLTSGKLHSSVASSSSVVGLWPHGDGRDDDTAFFKREDDAYEEWTKKKKQMQWEQQQRKENENEGKENGNKESPKKVSRSKLEEFSAEAVKSRSKARRQHLNELKNISSFEIAWSDVRADSDRVEKFLHDFSSSAPDGAPGGGPEEQYTHLLKTVFRHTVRNMTNKEGFLWIEKRMCALPYPMVLDGKVVERVEREVREIKERMNKLDLAWRAANITENLEDINSTMMQIRESLSESEEIINASREAHKIVLELVLPLIPNTRQSVANQLREINAKIVGNDESTALLRQQLKEWTRRKSILKTSNEKIMNVELELRRAVYSNSLLSERDFIFSLALIARARLGQNTGIEIVDVVTGLGTCVSLTAAQEAELKETLSYPLGITLLTVGSVGWVMLEARAFWLKRVRKSLASLQRPPDVGGHPRRQFSFVRLCLRVNLLLEAMVPLVVPSFLLYSAVNKKRGRFLSIPFFFFQGRPNGLQCLGWQSRSAS</sequence>
<dbReference type="VEuPathDB" id="TriTrypDB:TCDM_01133"/>
<protein>
    <submittedName>
        <fullName evidence="2">Uncharacterized protein</fullName>
    </submittedName>
</protein>
<name>V5BV13_TRYCR</name>
<evidence type="ECO:0000256" key="1">
    <source>
        <dbReference type="SAM" id="MobiDB-lite"/>
    </source>
</evidence>
<feature type="compositionally biased region" description="Basic and acidic residues" evidence="1">
    <location>
        <begin position="214"/>
        <end position="242"/>
    </location>
</feature>
<dbReference type="EMBL" id="AYLP01000007">
    <property type="protein sequence ID" value="ESS70032.1"/>
    <property type="molecule type" value="Genomic_DNA"/>
</dbReference>
<evidence type="ECO:0000313" key="2">
    <source>
        <dbReference type="EMBL" id="ESS70032.1"/>
    </source>
</evidence>
<comment type="caution">
    <text evidence="2">The sequence shown here is derived from an EMBL/GenBank/DDBJ whole genome shotgun (WGS) entry which is preliminary data.</text>
</comment>
<gene>
    <name evidence="2" type="ORF">TCDM_01133</name>
</gene>
<dbReference type="Proteomes" id="UP000017861">
    <property type="component" value="Unassembled WGS sequence"/>
</dbReference>
<evidence type="ECO:0000313" key="3">
    <source>
        <dbReference type="Proteomes" id="UP000017861"/>
    </source>
</evidence>
<dbReference type="OrthoDB" id="251826at2759"/>
<dbReference type="AlphaFoldDB" id="V5BV13"/>
<proteinExistence type="predicted"/>
<organism evidence="2 3">
    <name type="scientific">Trypanosoma cruzi Dm28c</name>
    <dbReference type="NCBI Taxonomy" id="1416333"/>
    <lineage>
        <taxon>Eukaryota</taxon>
        <taxon>Discoba</taxon>
        <taxon>Euglenozoa</taxon>
        <taxon>Kinetoplastea</taxon>
        <taxon>Metakinetoplastina</taxon>
        <taxon>Trypanosomatida</taxon>
        <taxon>Trypanosomatidae</taxon>
        <taxon>Trypanosoma</taxon>
        <taxon>Schizotrypanum</taxon>
    </lineage>
</organism>